<evidence type="ECO:0000313" key="3">
    <source>
        <dbReference type="Proteomes" id="UP000198919"/>
    </source>
</evidence>
<reference evidence="1 4" key="3">
    <citation type="journal article" date="2017" name="Nat. Microbiol.">
        <title>Natural product diversity associated with the nematode symbionts Photorhabdus and Xenorhabdus.</title>
        <authorList>
            <person name="Tobias N.J."/>
            <person name="Wolff H."/>
            <person name="Djahanschiri B."/>
            <person name="Grundmann F."/>
            <person name="Kronenwerth M."/>
            <person name="Shi Y.M."/>
            <person name="Simonyi S."/>
            <person name="Grun P."/>
            <person name="Shapiro-Ilan D."/>
            <person name="Pidot S.J."/>
            <person name="Stinear T.P."/>
            <person name="Ebersberger I."/>
            <person name="Bode H.B."/>
        </authorList>
    </citation>
    <scope>NUCLEOTIDE SEQUENCE [LARGE SCALE GENOMIC DNA]</scope>
    <source>
        <strain evidence="1 4">DSM 17908</strain>
    </source>
</reference>
<dbReference type="OrthoDB" id="6402405at2"/>
<sequence>MDNDDLQPLDTALSALLTKLSPASRKQLARDIARDLRRSQMQRIRAQRNPDGSRYTQRKAQVLTVQRGMKFIWRGETRTLKNWQFRKGKNGKVITGYDADRKGVRTFYRNDIQRILEKKSDRLTTRKASAKTRMFKKLATARYLRLSASDREAVIFFAPKAAAVARVHQFGLKERMRGKNIEVHYPERRLLGLTAQDIAHIEEQMLAHLTR</sequence>
<evidence type="ECO:0000313" key="1">
    <source>
        <dbReference type="EMBL" id="PHM36206.1"/>
    </source>
</evidence>
<evidence type="ECO:0000313" key="2">
    <source>
        <dbReference type="EMBL" id="SFK18793.1"/>
    </source>
</evidence>
<accession>A0A1I3XGW5</accession>
<reference evidence="2" key="2">
    <citation type="submission" date="2016-10" db="EMBL/GenBank/DDBJ databases">
        <authorList>
            <person name="de Groot N.N."/>
        </authorList>
    </citation>
    <scope>NUCLEOTIDE SEQUENCE [LARGE SCALE GENOMIC DNA]</scope>
    <source>
        <strain evidence="2">DSM 17908</strain>
    </source>
</reference>
<dbReference type="NCBIfam" id="TIGR01635">
    <property type="entry name" value="tail_comp_S"/>
    <property type="match status" value="2"/>
</dbReference>
<keyword evidence="4" id="KW-1185">Reference proteome</keyword>
<dbReference type="EMBL" id="NITY01000030">
    <property type="protein sequence ID" value="PHM36206.1"/>
    <property type="molecule type" value="Genomic_DNA"/>
</dbReference>
<dbReference type="Pfam" id="PF05069">
    <property type="entry name" value="Phage_tail_S"/>
    <property type="match status" value="2"/>
</dbReference>
<reference evidence="3" key="1">
    <citation type="submission" date="2016-10" db="EMBL/GenBank/DDBJ databases">
        <authorList>
            <person name="Varghese N."/>
            <person name="Submissions S."/>
        </authorList>
    </citation>
    <scope>NUCLEOTIDE SEQUENCE [LARGE SCALE GENOMIC DNA]</scope>
    <source>
        <strain evidence="3">DSM 17908</strain>
    </source>
</reference>
<dbReference type="STRING" id="351675.SAMN05421680_1356"/>
<organism evidence="2 3">
    <name type="scientific">Xenorhabdus mauleonii</name>
    <dbReference type="NCBI Taxonomy" id="351675"/>
    <lineage>
        <taxon>Bacteria</taxon>
        <taxon>Pseudomonadati</taxon>
        <taxon>Pseudomonadota</taxon>
        <taxon>Gammaproteobacteria</taxon>
        <taxon>Enterobacterales</taxon>
        <taxon>Morganellaceae</taxon>
        <taxon>Xenorhabdus</taxon>
    </lineage>
</organism>
<name>A0A1I3XGW5_9GAMM</name>
<dbReference type="AlphaFoldDB" id="A0A1I3XGW5"/>
<dbReference type="RefSeq" id="WP_092514174.1">
    <property type="nucleotide sequence ID" value="NZ_CAWNQB010000024.1"/>
</dbReference>
<dbReference type="InterPro" id="IPR006522">
    <property type="entry name" value="Phage_virion_morphogenesis"/>
</dbReference>
<dbReference type="Proteomes" id="UP000224607">
    <property type="component" value="Unassembled WGS sequence"/>
</dbReference>
<gene>
    <name evidence="2" type="ORF">SAMN05421680_1356</name>
    <name evidence="1" type="ORF">Xmau_04350</name>
</gene>
<dbReference type="EMBL" id="FORG01000035">
    <property type="protein sequence ID" value="SFK18793.1"/>
    <property type="molecule type" value="Genomic_DNA"/>
</dbReference>
<dbReference type="Proteomes" id="UP000198919">
    <property type="component" value="Unassembled WGS sequence"/>
</dbReference>
<evidence type="ECO:0000313" key="4">
    <source>
        <dbReference type="Proteomes" id="UP000224607"/>
    </source>
</evidence>
<protein>
    <submittedName>
        <fullName evidence="2">Phage virion morphogenesis (Putative tail completion) protein</fullName>
    </submittedName>
    <submittedName>
        <fullName evidence="1">Tail protein</fullName>
    </submittedName>
</protein>
<proteinExistence type="predicted"/>